<comment type="caution">
    <text evidence="2">The sequence shown here is derived from an EMBL/GenBank/DDBJ whole genome shotgun (WGS) entry which is preliminary data.</text>
</comment>
<proteinExistence type="predicted"/>
<evidence type="ECO:0000313" key="3">
    <source>
        <dbReference type="Proteomes" id="UP000287352"/>
    </source>
</evidence>
<dbReference type="AlphaFoldDB" id="A0A402A2E3"/>
<sequence>MPDLLGAIHVSNFLGLLLFLVLWIVLCECARVGVMLLRREPLLGWAVSPFGVTALFLYEPSLLTLWLSVLVPACVSTGILAVALLSPFTPITFPAYPVGQWIVFLCAVLLSISGDLIHTLRDLRYPLWGEARVLRTMQALRSSWATIHFTPFGHSYVQDHFGSNPTELLQTM</sequence>
<evidence type="ECO:0000313" key="2">
    <source>
        <dbReference type="EMBL" id="GCE13225.1"/>
    </source>
</evidence>
<keyword evidence="3" id="KW-1185">Reference proteome</keyword>
<organism evidence="2 3">
    <name type="scientific">Tengunoibacter tsumagoiensis</name>
    <dbReference type="NCBI Taxonomy" id="2014871"/>
    <lineage>
        <taxon>Bacteria</taxon>
        <taxon>Bacillati</taxon>
        <taxon>Chloroflexota</taxon>
        <taxon>Ktedonobacteria</taxon>
        <taxon>Ktedonobacterales</taxon>
        <taxon>Dictyobacteraceae</taxon>
        <taxon>Tengunoibacter</taxon>
    </lineage>
</organism>
<gene>
    <name evidence="2" type="ORF">KTT_30840</name>
</gene>
<feature type="transmembrane region" description="Helical" evidence="1">
    <location>
        <begin position="42"/>
        <end position="58"/>
    </location>
</feature>
<keyword evidence="1" id="KW-0472">Membrane</keyword>
<reference evidence="3" key="1">
    <citation type="submission" date="2018-12" db="EMBL/GenBank/DDBJ databases">
        <title>Tengunoibacter tsumagoiensis gen. nov., sp. nov., Dictyobacter kobayashii sp. nov., D. alpinus sp. nov., and D. joshuensis sp. nov. and description of Dictyobacteraceae fam. nov. within the order Ktedonobacterales isolated from Tengu-no-mugimeshi.</title>
        <authorList>
            <person name="Wang C.M."/>
            <person name="Zheng Y."/>
            <person name="Sakai Y."/>
            <person name="Toyoda A."/>
            <person name="Minakuchi Y."/>
            <person name="Abe K."/>
            <person name="Yokota A."/>
            <person name="Yabe S."/>
        </authorList>
    </citation>
    <scope>NUCLEOTIDE SEQUENCE [LARGE SCALE GENOMIC DNA]</scope>
    <source>
        <strain evidence="3">Uno3</strain>
    </source>
</reference>
<evidence type="ECO:0000256" key="1">
    <source>
        <dbReference type="SAM" id="Phobius"/>
    </source>
</evidence>
<dbReference type="RefSeq" id="WP_126580771.1">
    <property type="nucleotide sequence ID" value="NZ_BIFR01000001.1"/>
</dbReference>
<feature type="transmembrane region" description="Helical" evidence="1">
    <location>
        <begin position="12"/>
        <end position="36"/>
    </location>
</feature>
<dbReference type="Proteomes" id="UP000287352">
    <property type="component" value="Unassembled WGS sequence"/>
</dbReference>
<keyword evidence="1" id="KW-1133">Transmembrane helix</keyword>
<feature type="transmembrane region" description="Helical" evidence="1">
    <location>
        <begin position="98"/>
        <end position="117"/>
    </location>
</feature>
<accession>A0A402A2E3</accession>
<feature type="transmembrane region" description="Helical" evidence="1">
    <location>
        <begin position="65"/>
        <end position="86"/>
    </location>
</feature>
<protein>
    <submittedName>
        <fullName evidence="2">Uncharacterized protein</fullName>
    </submittedName>
</protein>
<keyword evidence="1" id="KW-0812">Transmembrane</keyword>
<dbReference type="EMBL" id="BIFR01000001">
    <property type="protein sequence ID" value="GCE13225.1"/>
    <property type="molecule type" value="Genomic_DNA"/>
</dbReference>
<dbReference type="OrthoDB" id="159239at2"/>
<name>A0A402A2E3_9CHLR</name>